<evidence type="ECO:0000256" key="16">
    <source>
        <dbReference type="SAM" id="Phobius"/>
    </source>
</evidence>
<dbReference type="PROSITE" id="PS50110">
    <property type="entry name" value="RESPONSE_REGULATORY"/>
    <property type="match status" value="1"/>
</dbReference>
<dbReference type="PROSITE" id="PS50109">
    <property type="entry name" value="HIS_KIN"/>
    <property type="match status" value="1"/>
</dbReference>
<sequence>MVLRWATLSLGLLILGLHFQEFSSESGLFSWRTESWWRYVGEAALLVLILVLVMLVAANDRRRQALEQALDNELVLFRQLAESVEEVFWLTDVETGQLLYVSPAYESLWGRSRASLLVNPEQWFNAVVPEHQGRVAEMRAQQIGGRYDIEYEIQRPDGSRHWVHDRAFPVLNDQGQVVRLAGFASDITDQRWLSQQLVDQDRLLNIATQMARLGGWSADMIAERMTLNDEACAIFDVPSGTVFTLEQALSYYTPQFQRRVSVAVDHVLQEKAFLDLEAQIVTALGRYVWVRVQAHPILNQRGDVVRLEGAVQDVTERKHASSLLAQGVQRFREFANAMPHLVWTADLAGRLDYGNRMLEEFLGCEHDDPLLDDVWRDAIEPVDQGRYNLAWDMALDQGGRLDLEIRLRRFDGYWRWHAIQAMPIKDPNGKTIKWYGSAIDVHERRDSEERAKQLAERLATTLESITDAFFTVNTDWVFTYVNREAERLLERSRDELLGMSLWEAFPEALGTDFETYYRQAIETGIKVSFEAYFEPLGYWASVNAYPSSDGLAVYFQDVTERRRAEEEQQRIQELERSRELAELASATKSQFLATMSHEVRTPINGIVGMVDVLHQTSLRGHQVEMVDIIRESAQSLLGIVDDILDFSKIEAGKLELAPVAFSPAALVRSVCLLLDRMALNQDVELTVYTDPALPAQVLGDELRLRQVLMNLLSNAIKFSSKLDRQGKVAVRLYMSGRSEEVVDLSFHVIDNGIGMNSATQARLFSPFSQGDVSTTREYGGTGLGLSISYSLVRAMDGDIKVSSEPHKGSEFRVAVRLPIIADETPVSVVPDLQDACCVVWPDYQGEDWSAYLRAAGARVYRPEEVPEAATHDSALWLLVCDTGLEGAGSIRWAEEVAVPVRPANYHWLLIGRGYRRRMREEGMGLFGIDSNSLSRLAFLQAAAVALGRQSQEVTEPKPEHRLGQAVVPEREQARLEGRLVLVAEDNETNQRVIQRQLAMLGFAADLCDDGHQALRRWHQVGHGYALVLTDLHMPGMDGYALTAAIRREEAEQGGVSPVPIVALTANAVTGEAERCEQLGFDDYLVKPVLLDTLKTSLERWTHLSDQQPAIRRTDSGRVVLVSETLDLRVLQDLIGGDDELLAEFVESFRTSSEELVARLREAAGQGRWESVADAAHSLKSSARSVGALGLADRSLALERWGRGAEKDESLASELLNNFEVEWRRVQTALQQVQMYLSERR</sequence>
<evidence type="ECO:0000256" key="12">
    <source>
        <dbReference type="ARBA" id="ARBA00068150"/>
    </source>
</evidence>
<dbReference type="GO" id="GO:0005886">
    <property type="term" value="C:plasma membrane"/>
    <property type="evidence" value="ECO:0007669"/>
    <property type="project" value="UniProtKB-SubCell"/>
</dbReference>
<dbReference type="EMBL" id="RJUK01000001">
    <property type="protein sequence ID" value="ROQ19939.1"/>
    <property type="molecule type" value="Genomic_DNA"/>
</dbReference>
<keyword evidence="5 14" id="KW-0597">Phosphoprotein</keyword>
<dbReference type="CDD" id="cd16922">
    <property type="entry name" value="HATPase_EvgS-ArcB-TorS-like"/>
    <property type="match status" value="1"/>
</dbReference>
<feature type="domain" description="PAS" evidence="19">
    <location>
        <begin position="454"/>
        <end position="524"/>
    </location>
</feature>
<dbReference type="InterPro" id="IPR036097">
    <property type="entry name" value="HisK_dim/P_sf"/>
</dbReference>
<comment type="caution">
    <text evidence="22">The sequence shown here is derived from an EMBL/GenBank/DDBJ whole genome shotgun (WGS) entry which is preliminary data.</text>
</comment>
<keyword evidence="16" id="KW-1133">Transmembrane helix</keyword>
<evidence type="ECO:0000259" key="18">
    <source>
        <dbReference type="PROSITE" id="PS50110"/>
    </source>
</evidence>
<feature type="domain" description="Histidine kinase" evidence="17">
    <location>
        <begin position="594"/>
        <end position="819"/>
    </location>
</feature>
<dbReference type="CDD" id="cd00130">
    <property type="entry name" value="PAS"/>
    <property type="match status" value="4"/>
</dbReference>
<keyword evidence="15" id="KW-0175">Coiled coil</keyword>
<dbReference type="InterPro" id="IPR008207">
    <property type="entry name" value="Sig_transdc_His_kin_Hpt_dom"/>
</dbReference>
<feature type="domain" description="Response regulatory" evidence="18">
    <location>
        <begin position="979"/>
        <end position="1101"/>
    </location>
</feature>
<evidence type="ECO:0000256" key="15">
    <source>
        <dbReference type="SAM" id="Coils"/>
    </source>
</evidence>
<dbReference type="SUPFAM" id="SSF55785">
    <property type="entry name" value="PYP-like sensor domain (PAS domain)"/>
    <property type="match status" value="4"/>
</dbReference>
<dbReference type="SUPFAM" id="SSF55874">
    <property type="entry name" value="ATPase domain of HSP90 chaperone/DNA topoisomerase II/histidine kinase"/>
    <property type="match status" value="1"/>
</dbReference>
<reference evidence="22 23" key="1">
    <citation type="submission" date="2018-11" db="EMBL/GenBank/DDBJ databases">
        <title>Genomic Encyclopedia of Type Strains, Phase IV (KMG-IV): sequencing the most valuable type-strain genomes for metagenomic binning, comparative biology and taxonomic classification.</title>
        <authorList>
            <person name="Goeker M."/>
        </authorList>
    </citation>
    <scope>NUCLEOTIDE SEQUENCE [LARGE SCALE GENOMIC DNA]</scope>
    <source>
        <strain evidence="22 23">DSM 16974</strain>
    </source>
</reference>
<dbReference type="FunFam" id="3.30.450.20:FF:000099">
    <property type="entry name" value="Sensory box sensor histidine kinase"/>
    <property type="match status" value="1"/>
</dbReference>
<proteinExistence type="predicted"/>
<dbReference type="PANTHER" id="PTHR45339">
    <property type="entry name" value="HYBRID SIGNAL TRANSDUCTION HISTIDINE KINASE J"/>
    <property type="match status" value="1"/>
</dbReference>
<dbReference type="GO" id="GO:0032991">
    <property type="term" value="C:protein-containing complex"/>
    <property type="evidence" value="ECO:0007669"/>
    <property type="project" value="UniProtKB-ARBA"/>
</dbReference>
<dbReference type="InterPro" id="IPR036890">
    <property type="entry name" value="HATPase_C_sf"/>
</dbReference>
<evidence type="ECO:0000313" key="22">
    <source>
        <dbReference type="EMBL" id="ROQ19939.1"/>
    </source>
</evidence>
<feature type="domain" description="HPt" evidence="21">
    <location>
        <begin position="1137"/>
        <end position="1232"/>
    </location>
</feature>
<keyword evidence="4" id="KW-0963">Cytoplasm</keyword>
<dbReference type="InterPro" id="IPR001789">
    <property type="entry name" value="Sig_transdc_resp-reg_receiver"/>
</dbReference>
<dbReference type="InterPro" id="IPR003661">
    <property type="entry name" value="HisK_dim/P_dom"/>
</dbReference>
<evidence type="ECO:0000259" key="19">
    <source>
        <dbReference type="PROSITE" id="PS50112"/>
    </source>
</evidence>
<evidence type="ECO:0000256" key="8">
    <source>
        <dbReference type="ARBA" id="ARBA00022777"/>
    </source>
</evidence>
<feature type="transmembrane region" description="Helical" evidence="16">
    <location>
        <begin position="36"/>
        <end position="58"/>
    </location>
</feature>
<dbReference type="InterPro" id="IPR011006">
    <property type="entry name" value="CheY-like_superfamily"/>
</dbReference>
<evidence type="ECO:0000259" key="21">
    <source>
        <dbReference type="PROSITE" id="PS50894"/>
    </source>
</evidence>
<dbReference type="SMART" id="SM00448">
    <property type="entry name" value="REC"/>
    <property type="match status" value="1"/>
</dbReference>
<dbReference type="FunFam" id="1.10.287.130:FF:000002">
    <property type="entry name" value="Two-component osmosensing histidine kinase"/>
    <property type="match status" value="1"/>
</dbReference>
<evidence type="ECO:0000256" key="1">
    <source>
        <dbReference type="ARBA" id="ARBA00000085"/>
    </source>
</evidence>
<evidence type="ECO:0000256" key="5">
    <source>
        <dbReference type="ARBA" id="ARBA00022553"/>
    </source>
</evidence>
<evidence type="ECO:0000259" key="20">
    <source>
        <dbReference type="PROSITE" id="PS50113"/>
    </source>
</evidence>
<evidence type="ECO:0000256" key="10">
    <source>
        <dbReference type="ARBA" id="ARBA00023012"/>
    </source>
</evidence>
<evidence type="ECO:0000256" key="7">
    <source>
        <dbReference type="ARBA" id="ARBA00022741"/>
    </source>
</evidence>
<keyword evidence="23" id="KW-1185">Reference proteome</keyword>
<dbReference type="CDD" id="cd00082">
    <property type="entry name" value="HisKA"/>
    <property type="match status" value="1"/>
</dbReference>
<dbReference type="SMART" id="SM00086">
    <property type="entry name" value="PAC"/>
    <property type="match status" value="3"/>
</dbReference>
<dbReference type="SMART" id="SM00073">
    <property type="entry name" value="HPT"/>
    <property type="match status" value="1"/>
</dbReference>
<evidence type="ECO:0000256" key="14">
    <source>
        <dbReference type="PROSITE-ProRule" id="PRU00169"/>
    </source>
</evidence>
<feature type="modified residue" description="Phosphohistidine" evidence="13">
    <location>
        <position position="1176"/>
    </location>
</feature>
<dbReference type="Pfam" id="PF08448">
    <property type="entry name" value="PAS_4"/>
    <property type="match status" value="1"/>
</dbReference>
<dbReference type="Gene3D" id="1.10.287.130">
    <property type="match status" value="1"/>
</dbReference>
<dbReference type="Pfam" id="PF08447">
    <property type="entry name" value="PAS_3"/>
    <property type="match status" value="3"/>
</dbReference>
<feature type="domain" description="PAC" evidence="20">
    <location>
        <begin position="274"/>
        <end position="326"/>
    </location>
</feature>
<dbReference type="GO" id="GO:0005524">
    <property type="term" value="F:ATP binding"/>
    <property type="evidence" value="ECO:0007669"/>
    <property type="project" value="UniProtKB-KW"/>
</dbReference>
<evidence type="ECO:0000313" key="23">
    <source>
        <dbReference type="Proteomes" id="UP000273643"/>
    </source>
</evidence>
<dbReference type="Gene3D" id="3.30.565.10">
    <property type="entry name" value="Histidine kinase-like ATPase, C-terminal domain"/>
    <property type="match status" value="1"/>
</dbReference>
<dbReference type="Pfam" id="PF00512">
    <property type="entry name" value="HisKA"/>
    <property type="match status" value="1"/>
</dbReference>
<dbReference type="SMART" id="SM00388">
    <property type="entry name" value="HisKA"/>
    <property type="match status" value="1"/>
</dbReference>
<dbReference type="InterPro" id="IPR000014">
    <property type="entry name" value="PAS"/>
</dbReference>
<keyword evidence="6" id="KW-0808">Transferase</keyword>
<keyword evidence="8" id="KW-0418">Kinase</keyword>
<evidence type="ECO:0000256" key="13">
    <source>
        <dbReference type="PROSITE-ProRule" id="PRU00110"/>
    </source>
</evidence>
<feature type="modified residue" description="4-aspartylphosphate" evidence="14">
    <location>
        <position position="1030"/>
    </location>
</feature>
<dbReference type="InterPro" id="IPR003594">
    <property type="entry name" value="HATPase_dom"/>
</dbReference>
<dbReference type="InterPro" id="IPR005467">
    <property type="entry name" value="His_kinase_dom"/>
</dbReference>
<dbReference type="PANTHER" id="PTHR45339:SF5">
    <property type="entry name" value="HISTIDINE KINASE"/>
    <property type="match status" value="1"/>
</dbReference>
<dbReference type="PROSITE" id="PS50113">
    <property type="entry name" value="PAC"/>
    <property type="match status" value="3"/>
</dbReference>
<keyword evidence="16" id="KW-0812">Transmembrane</keyword>
<dbReference type="SUPFAM" id="SSF52172">
    <property type="entry name" value="CheY-like"/>
    <property type="match status" value="1"/>
</dbReference>
<organism evidence="22 23">
    <name type="scientific">Marinimicrobium koreense</name>
    <dbReference type="NCBI Taxonomy" id="306545"/>
    <lineage>
        <taxon>Bacteria</taxon>
        <taxon>Pseudomonadati</taxon>
        <taxon>Pseudomonadota</taxon>
        <taxon>Gammaproteobacteria</taxon>
        <taxon>Cellvibrionales</taxon>
        <taxon>Cellvibrionaceae</taxon>
        <taxon>Marinimicrobium</taxon>
    </lineage>
</organism>
<dbReference type="PRINTS" id="PR00344">
    <property type="entry name" value="BCTRLSENSOR"/>
</dbReference>
<evidence type="ECO:0000259" key="17">
    <source>
        <dbReference type="PROSITE" id="PS50109"/>
    </source>
</evidence>
<dbReference type="CDD" id="cd00088">
    <property type="entry name" value="HPT"/>
    <property type="match status" value="1"/>
</dbReference>
<feature type="domain" description="PAC" evidence="20">
    <location>
        <begin position="401"/>
        <end position="453"/>
    </location>
</feature>
<dbReference type="InterPro" id="IPR013655">
    <property type="entry name" value="PAS_fold_3"/>
</dbReference>
<comment type="catalytic activity">
    <reaction evidence="1">
        <text>ATP + protein L-histidine = ADP + protein N-phospho-L-histidine.</text>
        <dbReference type="EC" id="2.7.13.3"/>
    </reaction>
</comment>
<keyword evidence="10" id="KW-0902">Two-component regulatory system</keyword>
<feature type="domain" description="PAC" evidence="20">
    <location>
        <begin position="147"/>
        <end position="199"/>
    </location>
</feature>
<evidence type="ECO:0000256" key="6">
    <source>
        <dbReference type="ARBA" id="ARBA00022679"/>
    </source>
</evidence>
<dbReference type="Pfam" id="PF02518">
    <property type="entry name" value="HATPase_c"/>
    <property type="match status" value="1"/>
</dbReference>
<dbReference type="InterPro" id="IPR035965">
    <property type="entry name" value="PAS-like_dom_sf"/>
</dbReference>
<dbReference type="Gene3D" id="1.20.120.160">
    <property type="entry name" value="HPT domain"/>
    <property type="match status" value="1"/>
</dbReference>
<accession>A0A3N1NVP7</accession>
<comment type="subunit">
    <text evidence="11">At low DSF concentrations, interacts with RpfF.</text>
</comment>
<evidence type="ECO:0000256" key="11">
    <source>
        <dbReference type="ARBA" id="ARBA00064003"/>
    </source>
</evidence>
<dbReference type="Gene3D" id="2.10.70.100">
    <property type="match status" value="1"/>
</dbReference>
<dbReference type="FunFam" id="3.30.565.10:FF:000010">
    <property type="entry name" value="Sensor histidine kinase RcsC"/>
    <property type="match status" value="1"/>
</dbReference>
<dbReference type="SMART" id="SM00091">
    <property type="entry name" value="PAS"/>
    <property type="match status" value="3"/>
</dbReference>
<keyword evidence="7" id="KW-0547">Nucleotide-binding</keyword>
<dbReference type="SUPFAM" id="SSF47384">
    <property type="entry name" value="Homodimeric domain of signal transducing histidine kinase"/>
    <property type="match status" value="1"/>
</dbReference>
<gene>
    <name evidence="22" type="ORF">EDC38_0530</name>
</gene>
<evidence type="ECO:0000256" key="4">
    <source>
        <dbReference type="ARBA" id="ARBA00022490"/>
    </source>
</evidence>
<dbReference type="InterPro" id="IPR013656">
    <property type="entry name" value="PAS_4"/>
</dbReference>
<dbReference type="GO" id="GO:0005737">
    <property type="term" value="C:cytoplasm"/>
    <property type="evidence" value="ECO:0007669"/>
    <property type="project" value="UniProtKB-SubCell"/>
</dbReference>
<dbReference type="GO" id="GO:0000155">
    <property type="term" value="F:phosphorelay sensor kinase activity"/>
    <property type="evidence" value="ECO:0007669"/>
    <property type="project" value="InterPro"/>
</dbReference>
<feature type="coiled-coil region" evidence="15">
    <location>
        <begin position="557"/>
        <end position="584"/>
    </location>
</feature>
<keyword evidence="16" id="KW-0472">Membrane</keyword>
<protein>
    <recommendedName>
        <fullName evidence="12">Sensory/regulatory protein RpfC</fullName>
        <ecNumber evidence="3">2.7.13.3</ecNumber>
    </recommendedName>
</protein>
<dbReference type="PROSITE" id="PS50894">
    <property type="entry name" value="HPT"/>
    <property type="match status" value="1"/>
</dbReference>
<dbReference type="Pfam" id="PF01627">
    <property type="entry name" value="Hpt"/>
    <property type="match status" value="1"/>
</dbReference>
<name>A0A3N1NVP7_9GAMM</name>
<dbReference type="SMART" id="SM00387">
    <property type="entry name" value="HATPase_c"/>
    <property type="match status" value="1"/>
</dbReference>
<dbReference type="PROSITE" id="PS50112">
    <property type="entry name" value="PAS"/>
    <property type="match status" value="1"/>
</dbReference>
<dbReference type="Pfam" id="PF00072">
    <property type="entry name" value="Response_reg"/>
    <property type="match status" value="1"/>
</dbReference>
<dbReference type="Proteomes" id="UP000273643">
    <property type="component" value="Unassembled WGS sequence"/>
</dbReference>
<dbReference type="InterPro" id="IPR004358">
    <property type="entry name" value="Sig_transdc_His_kin-like_C"/>
</dbReference>
<dbReference type="InterPro" id="IPR036641">
    <property type="entry name" value="HPT_dom_sf"/>
</dbReference>
<dbReference type="EC" id="2.7.13.3" evidence="3"/>
<dbReference type="NCBIfam" id="TIGR00229">
    <property type="entry name" value="sensory_box"/>
    <property type="match status" value="3"/>
</dbReference>
<evidence type="ECO:0000256" key="9">
    <source>
        <dbReference type="ARBA" id="ARBA00022840"/>
    </source>
</evidence>
<evidence type="ECO:0000256" key="3">
    <source>
        <dbReference type="ARBA" id="ARBA00012438"/>
    </source>
</evidence>
<comment type="subcellular location">
    <subcellularLocation>
        <location evidence="2">Cytoplasm</location>
    </subcellularLocation>
</comment>
<evidence type="ECO:0000256" key="2">
    <source>
        <dbReference type="ARBA" id="ARBA00004496"/>
    </source>
</evidence>
<dbReference type="Gene3D" id="3.30.450.20">
    <property type="entry name" value="PAS domain"/>
    <property type="match status" value="4"/>
</dbReference>
<dbReference type="SUPFAM" id="SSF47226">
    <property type="entry name" value="Histidine-containing phosphotransfer domain, HPT domain"/>
    <property type="match status" value="1"/>
</dbReference>
<keyword evidence="9" id="KW-0067">ATP-binding</keyword>
<dbReference type="InterPro" id="IPR001610">
    <property type="entry name" value="PAC"/>
</dbReference>
<dbReference type="AlphaFoldDB" id="A0A3N1NVP7"/>
<dbReference type="InterPro" id="IPR000700">
    <property type="entry name" value="PAS-assoc_C"/>
</dbReference>
<dbReference type="CDD" id="cd17546">
    <property type="entry name" value="REC_hyHK_CKI1_RcsC-like"/>
    <property type="match status" value="1"/>
</dbReference>
<dbReference type="Gene3D" id="3.40.50.2300">
    <property type="match status" value="1"/>
</dbReference>